<proteinExistence type="predicted"/>
<keyword evidence="1" id="KW-0175">Coiled coil</keyword>
<sequence>MLLTIHDAHLRQVASIDNDKQGTLNYFNDTWASYLETGAATFDFTVSKKELATDTYSKRAYQFLNEKNFISFEYEGETQLFIVRKVVENEKLIKLNCVNLNLELINEYANPYKALKDMSFEEYCKALDLLNFTMLKIGVNEISDKKLTLEWEGKETKLARLLSLANKFGAEIEFKTFLNSNSSIKAFVVNVYHANDGFHQGVGKRQSKVLRYGRDFNSLTRTVDTTGIYNAILPTGNRSEVTSTKTSVIHNVDGSVTTTKKVRNPDGSVTTTSKRVRNDGFVLGQVVTMTVKNPDGTSSTTTEREMTTVYKKRTGRRKKAEEQPPFKVKHSKTSKTSAYSNDSTFDLADLPDWKLENENGQVEFYKAGKMLYAPLSMQMFPAAFTSDTMNDQWIRRDATIDAETQEELSDKALDMLRKSCYPAVTYEVDGYLPYGVGDTVEIEDDGFALTLLLEMRVSERSISFTGTGTNKSVFANFKALENQLSSGIQQRLEEMLEEAKPYDIKVASDNGTVFKNNKGKSTIYPTLLKGEKTIPDSEVSWKWKADERDFPLAPTFTIEAAGITKPLTLTVIAIINGKEVAQKELPFTNVNDGAKGSDGKSITVAKAEKQSDGVKVTFSDNKSIVVPKGENGSSLRLFTTNYRYNQADIKQYSADGYTGVWVVNENTAGVKAGDSVQMRVFNTDKNSNSWIIASVESVNSANGIKTVSKGLIDKGDKGDPADPAPLNALEQEMRQTKQGLSDVKTDLLKEKAESSANIERVKKEVGAISSQQTAYEQSNTENLARITGQLADKASKTEVKQTADGIREEMSQLSKNADEKISAAKTTFEKTAEGLKTDMVAVKSYVANDGKRREELEQYSREETAKQIASERSAVAQNYVGKSQYTEDVKGVNRRFEELRTGTSNLLLNTEFKTLADVNNVNGATLKLNQNDYNSHNSIEVTVTGQNKNVWKGITLNALTLAFKKGDTIAVRMPIYIFSDVPINAGLMLVLKNHSKNIAYVFKDLGDLPRNKWHIVEFLHTFNSDTNFEGVNFFYLFATQNGHYKIAEPSLTLSNVIPSSWAPAVEDSKNYTDTKLAEYKQGVDGQLAAVKQEVGSKVSQATFDQRANQITQSVQELNNNTVKKNQIKIDENGLVSSSEKIVNGQTLASMISQNPEWVEIIAKLLKVKADMIVNGAVTADKLNVEKLSALTSDLGNVTAGLIDLRKHWVRTSTDDVWGIIDDVTYDTSTLLSDDGILTNGRPGRNKKSDVKPTIMPLVWLNSGQLFFANVDSEYDIIQMLLNGVYPFVRGNTAQIRFGKLEDEREALFIDCQFAELYLKANNYTDWKQSAFNSGVRWKVQGNLVLVDYDVTFNKDGNQAICGVPQEYVAGARMFVVKAWSLNKDKDRTAQLNADGSLHILGAEKGMNYRGQIIWVY</sequence>
<feature type="region of interest" description="Disordered" evidence="2">
    <location>
        <begin position="292"/>
        <end position="337"/>
    </location>
</feature>
<evidence type="ECO:0000313" key="3">
    <source>
        <dbReference type="EMBL" id="RGT61690.1"/>
    </source>
</evidence>
<name>A0A412PP21_STRAP</name>
<evidence type="ECO:0000256" key="2">
    <source>
        <dbReference type="SAM" id="MobiDB-lite"/>
    </source>
</evidence>
<evidence type="ECO:0000313" key="4">
    <source>
        <dbReference type="Proteomes" id="UP000284046"/>
    </source>
</evidence>
<protein>
    <submittedName>
        <fullName evidence="3">Uncharacterized protein</fullName>
    </submittedName>
</protein>
<reference evidence="3 4" key="1">
    <citation type="submission" date="2018-08" db="EMBL/GenBank/DDBJ databases">
        <title>A genome reference for cultivated species of the human gut microbiota.</title>
        <authorList>
            <person name="Zou Y."/>
            <person name="Xue W."/>
            <person name="Luo G."/>
        </authorList>
    </citation>
    <scope>NUCLEOTIDE SEQUENCE [LARGE SCALE GENOMIC DNA]</scope>
    <source>
        <strain evidence="3 4">AF18-38</strain>
    </source>
</reference>
<dbReference type="EMBL" id="QRWZ01000003">
    <property type="protein sequence ID" value="RGT61690.1"/>
    <property type="molecule type" value="Genomic_DNA"/>
</dbReference>
<evidence type="ECO:0000256" key="1">
    <source>
        <dbReference type="SAM" id="Coils"/>
    </source>
</evidence>
<gene>
    <name evidence="3" type="ORF">DWX18_03405</name>
</gene>
<organism evidence="3 4">
    <name type="scientific">Streptococcus anginosus</name>
    <dbReference type="NCBI Taxonomy" id="1328"/>
    <lineage>
        <taxon>Bacteria</taxon>
        <taxon>Bacillati</taxon>
        <taxon>Bacillota</taxon>
        <taxon>Bacilli</taxon>
        <taxon>Lactobacillales</taxon>
        <taxon>Streptococcaceae</taxon>
        <taxon>Streptococcus</taxon>
        <taxon>Streptococcus anginosus group</taxon>
    </lineage>
</organism>
<dbReference type="Proteomes" id="UP000284046">
    <property type="component" value="Unassembled WGS sequence"/>
</dbReference>
<comment type="caution">
    <text evidence="3">The sequence shown here is derived from an EMBL/GenBank/DDBJ whole genome shotgun (WGS) entry which is preliminary data.</text>
</comment>
<accession>A0A412PP21</accession>
<dbReference type="RefSeq" id="WP_118138853.1">
    <property type="nucleotide sequence ID" value="NZ_JAPAHZ010000001.1"/>
</dbReference>
<feature type="coiled-coil region" evidence="1">
    <location>
        <begin position="726"/>
        <end position="764"/>
    </location>
</feature>